<dbReference type="InterPro" id="IPR058705">
    <property type="entry name" value="A_ENA"/>
</dbReference>
<dbReference type="EMBL" id="QWVT01000024">
    <property type="protein sequence ID" value="RID83734.1"/>
    <property type="molecule type" value="Genomic_DNA"/>
</dbReference>
<dbReference type="OrthoDB" id="2082444at2"/>
<proteinExistence type="predicted"/>
<accession>A0A398B2Z4</accession>
<sequence>MSQPSLPNFTPAITRTWDDGINLLLSLIAMEELGMAHILNAKGEKIQFALGTIPGLTGATTNIADILAVNTSVQSTLDLLIKPEILLNLN</sequence>
<comment type="caution">
    <text evidence="1">The sequence shown here is derived from an EMBL/GenBank/DDBJ whole genome shotgun (WGS) entry which is preliminary data.</text>
</comment>
<dbReference type="RefSeq" id="WP_119113510.1">
    <property type="nucleotide sequence ID" value="NZ_CBCSEO010000005.1"/>
</dbReference>
<keyword evidence="2" id="KW-1185">Reference proteome</keyword>
<protein>
    <submittedName>
        <fullName evidence="1">Uncharacterized protein</fullName>
    </submittedName>
</protein>
<dbReference type="Pfam" id="PF26595">
    <property type="entry name" value="A_ENA"/>
    <property type="match status" value="1"/>
</dbReference>
<dbReference type="AlphaFoldDB" id="A0A398B2Z4"/>
<evidence type="ECO:0000313" key="1">
    <source>
        <dbReference type="EMBL" id="RID83734.1"/>
    </source>
</evidence>
<name>A0A398B2Z4_9BACI</name>
<reference evidence="1 2" key="1">
    <citation type="submission" date="2018-08" db="EMBL/GenBank/DDBJ databases">
        <title>Bacillus jemisoniae sp. nov., Bacillus chryseoplanitiae sp. nov., Bacillus resnikiae sp. nov., and Bacillus frankliniae sp. nov., isolated from Viking spacecraft and associated surfaces.</title>
        <authorList>
            <person name="Seuylemezian A."/>
            <person name="Vaishampayan P."/>
        </authorList>
    </citation>
    <scope>NUCLEOTIDE SEQUENCE [LARGE SCALE GENOMIC DNA]</scope>
    <source>
        <strain evidence="1 2">JJ-247</strain>
    </source>
</reference>
<dbReference type="Proteomes" id="UP000265816">
    <property type="component" value="Unassembled WGS sequence"/>
</dbReference>
<gene>
    <name evidence="1" type="ORF">D1970_14055</name>
</gene>
<organism evidence="1 2">
    <name type="scientific">Mesobacillus zeae</name>
    <dbReference type="NCBI Taxonomy" id="1917180"/>
    <lineage>
        <taxon>Bacteria</taxon>
        <taxon>Bacillati</taxon>
        <taxon>Bacillota</taxon>
        <taxon>Bacilli</taxon>
        <taxon>Bacillales</taxon>
        <taxon>Bacillaceae</taxon>
        <taxon>Mesobacillus</taxon>
    </lineage>
</organism>
<evidence type="ECO:0000313" key="2">
    <source>
        <dbReference type="Proteomes" id="UP000265816"/>
    </source>
</evidence>